<evidence type="ECO:0000259" key="1">
    <source>
        <dbReference type="Pfam" id="PF24626"/>
    </source>
</evidence>
<dbReference type="PANTHER" id="PTHR46148">
    <property type="entry name" value="CHROMO DOMAIN-CONTAINING PROTEIN"/>
    <property type="match status" value="1"/>
</dbReference>
<protein>
    <recommendedName>
        <fullName evidence="1">Tf2-1-like SH3-like domain-containing protein</fullName>
    </recommendedName>
</protein>
<sequence length="216" mass="25542">MSPYEALYGRKCITPLCWTEAGQKLLSLPDMLKGTIEKVKLICERMRAASDRDKSYADLKHKEIEFAVRDRVFLKVSPWKKLMRFGRERKLIMRFIGPYEVVERVGYVAYRLRLPPKLEKIHDVFHVSMLWRYRLDPSHGMLVDEIQLSLDLSYDEEPVRILDSSCKVLRGKTIELVKVLWRHRGVEEATWESKVDMLRWFLHLSPSGKNFEDEIS</sequence>
<dbReference type="EMBL" id="BSYR01000002">
    <property type="protein sequence ID" value="GMI63915.1"/>
    <property type="molecule type" value="Genomic_DNA"/>
</dbReference>
<evidence type="ECO:0000313" key="2">
    <source>
        <dbReference type="EMBL" id="GMI63915.1"/>
    </source>
</evidence>
<name>A0A9W7GQL4_HIBTR</name>
<dbReference type="PANTHER" id="PTHR46148:SF44">
    <property type="entry name" value="GAG-POL POLYPROTEIN"/>
    <property type="match status" value="1"/>
</dbReference>
<evidence type="ECO:0000313" key="3">
    <source>
        <dbReference type="Proteomes" id="UP001165190"/>
    </source>
</evidence>
<dbReference type="OrthoDB" id="1939135at2759"/>
<accession>A0A9W7GQL4</accession>
<dbReference type="AlphaFoldDB" id="A0A9W7GQL4"/>
<keyword evidence="3" id="KW-1185">Reference proteome</keyword>
<feature type="domain" description="Tf2-1-like SH3-like" evidence="1">
    <location>
        <begin position="70"/>
        <end position="134"/>
    </location>
</feature>
<dbReference type="Pfam" id="PF24626">
    <property type="entry name" value="SH3_Tf2-1"/>
    <property type="match status" value="1"/>
</dbReference>
<dbReference type="Proteomes" id="UP001165190">
    <property type="component" value="Unassembled WGS sequence"/>
</dbReference>
<dbReference type="InterPro" id="IPR056924">
    <property type="entry name" value="SH3_Tf2-1"/>
</dbReference>
<gene>
    <name evidence="2" type="ORF">HRI_000060800</name>
</gene>
<comment type="caution">
    <text evidence="2">The sequence shown here is derived from an EMBL/GenBank/DDBJ whole genome shotgun (WGS) entry which is preliminary data.</text>
</comment>
<proteinExistence type="predicted"/>
<reference evidence="2" key="1">
    <citation type="submission" date="2023-05" db="EMBL/GenBank/DDBJ databases">
        <title>Genome and transcriptome analyses reveal genes involved in the formation of fine ridges on petal epidermal cells in Hibiscus trionum.</title>
        <authorList>
            <person name="Koshimizu S."/>
            <person name="Masuda S."/>
            <person name="Ishii T."/>
            <person name="Shirasu K."/>
            <person name="Hoshino A."/>
            <person name="Arita M."/>
        </authorList>
    </citation>
    <scope>NUCLEOTIDE SEQUENCE</scope>
    <source>
        <strain evidence="2">Hamamatsu line</strain>
    </source>
</reference>
<organism evidence="2 3">
    <name type="scientific">Hibiscus trionum</name>
    <name type="common">Flower of an hour</name>
    <dbReference type="NCBI Taxonomy" id="183268"/>
    <lineage>
        <taxon>Eukaryota</taxon>
        <taxon>Viridiplantae</taxon>
        <taxon>Streptophyta</taxon>
        <taxon>Embryophyta</taxon>
        <taxon>Tracheophyta</taxon>
        <taxon>Spermatophyta</taxon>
        <taxon>Magnoliopsida</taxon>
        <taxon>eudicotyledons</taxon>
        <taxon>Gunneridae</taxon>
        <taxon>Pentapetalae</taxon>
        <taxon>rosids</taxon>
        <taxon>malvids</taxon>
        <taxon>Malvales</taxon>
        <taxon>Malvaceae</taxon>
        <taxon>Malvoideae</taxon>
        <taxon>Hibiscus</taxon>
    </lineage>
</organism>